<dbReference type="GO" id="GO:0016491">
    <property type="term" value="F:oxidoreductase activity"/>
    <property type="evidence" value="ECO:0007669"/>
    <property type="project" value="InterPro"/>
</dbReference>
<dbReference type="SUPFAM" id="SSF102114">
    <property type="entry name" value="Radical SAM enzymes"/>
    <property type="match status" value="1"/>
</dbReference>
<evidence type="ECO:0000313" key="9">
    <source>
        <dbReference type="Proteomes" id="UP000605148"/>
    </source>
</evidence>
<dbReference type="AlphaFoldDB" id="A0A916TKS5"/>
<dbReference type="CDD" id="cd01335">
    <property type="entry name" value="Radical_SAM"/>
    <property type="match status" value="1"/>
</dbReference>
<dbReference type="InterPro" id="IPR058240">
    <property type="entry name" value="rSAM_sf"/>
</dbReference>
<comment type="caution">
    <text evidence="8">The sequence shown here is derived from an EMBL/GenBank/DDBJ whole genome shotgun (WGS) entry which is preliminary data.</text>
</comment>
<keyword evidence="5" id="KW-0411">Iron-sulfur</keyword>
<comment type="similarity">
    <text evidence="6">Belongs to the radical SAM superfamily. Anaerobic sulfatase-maturating enzyme family.</text>
</comment>
<dbReference type="InterPro" id="IPR023885">
    <property type="entry name" value="4Fe4S-binding_SPASM_dom"/>
</dbReference>
<evidence type="ECO:0000256" key="3">
    <source>
        <dbReference type="ARBA" id="ARBA00022723"/>
    </source>
</evidence>
<comment type="cofactor">
    <cofactor evidence="1">
        <name>[4Fe-4S] cluster</name>
        <dbReference type="ChEBI" id="CHEBI:49883"/>
    </cofactor>
</comment>
<dbReference type="InterPro" id="IPR013785">
    <property type="entry name" value="Aldolase_TIM"/>
</dbReference>
<dbReference type="SFLD" id="SFLDS00029">
    <property type="entry name" value="Radical_SAM"/>
    <property type="match status" value="1"/>
</dbReference>
<dbReference type="OrthoDB" id="9782387at2"/>
<reference evidence="8" key="2">
    <citation type="submission" date="2020-09" db="EMBL/GenBank/DDBJ databases">
        <authorList>
            <person name="Sun Q."/>
            <person name="Zhou Y."/>
        </authorList>
    </citation>
    <scope>NUCLEOTIDE SEQUENCE</scope>
    <source>
        <strain evidence="8">CGMCC 1.12426</strain>
    </source>
</reference>
<dbReference type="EMBL" id="BMFA01000006">
    <property type="protein sequence ID" value="GGB50164.1"/>
    <property type="molecule type" value="Genomic_DNA"/>
</dbReference>
<organism evidence="8 9">
    <name type="scientific">Roseibium aquae</name>
    <dbReference type="NCBI Taxonomy" id="1323746"/>
    <lineage>
        <taxon>Bacteria</taxon>
        <taxon>Pseudomonadati</taxon>
        <taxon>Pseudomonadota</taxon>
        <taxon>Alphaproteobacteria</taxon>
        <taxon>Hyphomicrobiales</taxon>
        <taxon>Stappiaceae</taxon>
        <taxon>Roseibium</taxon>
    </lineage>
</organism>
<dbReference type="Proteomes" id="UP000605148">
    <property type="component" value="Unassembled WGS sequence"/>
</dbReference>
<dbReference type="Pfam" id="PF04055">
    <property type="entry name" value="Radical_SAM"/>
    <property type="match status" value="1"/>
</dbReference>
<dbReference type="GO" id="GO:0051536">
    <property type="term" value="F:iron-sulfur cluster binding"/>
    <property type="evidence" value="ECO:0007669"/>
    <property type="project" value="UniProtKB-KW"/>
</dbReference>
<dbReference type="PANTHER" id="PTHR43273">
    <property type="entry name" value="ANAEROBIC SULFATASE-MATURATING ENZYME HOMOLOG ASLB-RELATED"/>
    <property type="match status" value="1"/>
</dbReference>
<sequence>MLKLSKYCIASEPFGDFASGDTKHVLLSGRTGEIRVIGAQGWDLLSAPDFSGNDLPGDLRYELMSIEALVPEQEDELTVILDRNRAAQEDTGQFYLVIQPTASCQLGCGYCGQAHTSQKLDDLDTDRLVTMVSEKLETGRFEHFQVGWFGAEPLNALSKIYELSVAFEKAAAKAGCSYGAKVVTNGMKLTVPTALKLAREAGVRLVEITLDGDREFHDKRRFTKKNQPSFDRIYGNLLKVATHPDIDFQINIRANVDEHNVEGVFALIDRLASDGLQERIRFYTAPVHSWGNDAHLQAVELARYAKWELNCLAYLVNRGFRSGLVPNRKNVVCMAAMKNGLLVDAYGEAFDCTEVSYVPAYGSDNTYKIGTLAEGIDANKRKIFSEYLGNVKSGELPCASCEILPICGGSCPKQWNEGLTPCPPTKLNIRGRLLLHYCASKIREEIPA</sequence>
<dbReference type="NCBIfam" id="TIGR04085">
    <property type="entry name" value="rSAM_more_4Fe4S"/>
    <property type="match status" value="1"/>
</dbReference>
<evidence type="ECO:0000256" key="2">
    <source>
        <dbReference type="ARBA" id="ARBA00022691"/>
    </source>
</evidence>
<reference evidence="8" key="1">
    <citation type="journal article" date="2014" name="Int. J. Syst. Evol. Microbiol.">
        <title>Complete genome sequence of Corynebacterium casei LMG S-19264T (=DSM 44701T), isolated from a smear-ripened cheese.</title>
        <authorList>
            <consortium name="US DOE Joint Genome Institute (JGI-PGF)"/>
            <person name="Walter F."/>
            <person name="Albersmeier A."/>
            <person name="Kalinowski J."/>
            <person name="Ruckert C."/>
        </authorList>
    </citation>
    <scope>NUCLEOTIDE SEQUENCE</scope>
    <source>
        <strain evidence="8">CGMCC 1.12426</strain>
    </source>
</reference>
<evidence type="ECO:0000256" key="5">
    <source>
        <dbReference type="ARBA" id="ARBA00023014"/>
    </source>
</evidence>
<gene>
    <name evidence="8" type="ORF">GCM10011316_22830</name>
</gene>
<dbReference type="Gene3D" id="3.20.20.70">
    <property type="entry name" value="Aldolase class I"/>
    <property type="match status" value="1"/>
</dbReference>
<evidence type="ECO:0000256" key="6">
    <source>
        <dbReference type="ARBA" id="ARBA00023601"/>
    </source>
</evidence>
<keyword evidence="4" id="KW-0408">Iron</keyword>
<evidence type="ECO:0000256" key="4">
    <source>
        <dbReference type="ARBA" id="ARBA00023004"/>
    </source>
</evidence>
<feature type="domain" description="Radical SAM core" evidence="7">
    <location>
        <begin position="99"/>
        <end position="234"/>
    </location>
</feature>
<dbReference type="SFLD" id="SFLDG01067">
    <property type="entry name" value="SPASM/twitch_domain_containing"/>
    <property type="match status" value="1"/>
</dbReference>
<dbReference type="GO" id="GO:0046872">
    <property type="term" value="F:metal ion binding"/>
    <property type="evidence" value="ECO:0007669"/>
    <property type="project" value="UniProtKB-KW"/>
</dbReference>
<evidence type="ECO:0000259" key="7">
    <source>
        <dbReference type="Pfam" id="PF04055"/>
    </source>
</evidence>
<dbReference type="RefSeq" id="WP_150496239.1">
    <property type="nucleotide sequence ID" value="NZ_BMFA01000006.1"/>
</dbReference>
<keyword evidence="2" id="KW-0949">S-adenosyl-L-methionine</keyword>
<keyword evidence="9" id="KW-1185">Reference proteome</keyword>
<keyword evidence="3" id="KW-0479">Metal-binding</keyword>
<protein>
    <submittedName>
        <fullName evidence="8">Radical SAM/SPASM domain-containing protein</fullName>
    </submittedName>
</protein>
<proteinExistence type="inferred from homology"/>
<accession>A0A916TKS5</accession>
<dbReference type="InterPro" id="IPR023867">
    <property type="entry name" value="Sulphatase_maturase_rSAM"/>
</dbReference>
<name>A0A916TKS5_9HYPH</name>
<evidence type="ECO:0000256" key="1">
    <source>
        <dbReference type="ARBA" id="ARBA00001966"/>
    </source>
</evidence>
<evidence type="ECO:0000313" key="8">
    <source>
        <dbReference type="EMBL" id="GGB50164.1"/>
    </source>
</evidence>
<dbReference type="PANTHER" id="PTHR43273:SF3">
    <property type="entry name" value="ANAEROBIC SULFATASE-MATURATING ENZYME HOMOLOG ASLB-RELATED"/>
    <property type="match status" value="1"/>
</dbReference>
<dbReference type="InterPro" id="IPR007197">
    <property type="entry name" value="rSAM"/>
</dbReference>